<dbReference type="Gene3D" id="3.30.428.10">
    <property type="entry name" value="HIT-like"/>
    <property type="match status" value="1"/>
</dbReference>
<evidence type="ECO:0000313" key="1">
    <source>
        <dbReference type="EMBL" id="MBM7643295.1"/>
    </source>
</evidence>
<keyword evidence="1" id="KW-0378">Hydrolase</keyword>
<dbReference type="EMBL" id="JAFBEH010000035">
    <property type="protein sequence ID" value="MBM7643295.1"/>
    <property type="molecule type" value="Genomic_DNA"/>
</dbReference>
<dbReference type="Proteomes" id="UP000697472">
    <property type="component" value="Unassembled WGS sequence"/>
</dbReference>
<gene>
    <name evidence="1" type="ORF">JOC28_001597</name>
</gene>
<dbReference type="InterPro" id="IPR036265">
    <property type="entry name" value="HIT-like_sf"/>
</dbReference>
<name>A0ABS2PTG7_9STRE</name>
<comment type="caution">
    <text evidence="1">The sequence shown here is derived from an EMBL/GenBank/DDBJ whole genome shotgun (WGS) entry which is preliminary data.</text>
</comment>
<proteinExistence type="predicted"/>
<dbReference type="GO" id="GO:0016787">
    <property type="term" value="F:hydrolase activity"/>
    <property type="evidence" value="ECO:0007669"/>
    <property type="project" value="UniProtKB-KW"/>
</dbReference>
<keyword evidence="2" id="KW-1185">Reference proteome</keyword>
<reference evidence="1 2" key="1">
    <citation type="submission" date="2021-01" db="EMBL/GenBank/DDBJ databases">
        <title>Genomic Encyclopedia of Type Strains, Phase IV (KMG-IV): sequencing the most valuable type-strain genomes for metagenomic binning, comparative biology and taxonomic classification.</title>
        <authorList>
            <person name="Goeker M."/>
        </authorList>
    </citation>
    <scope>NUCLEOTIDE SEQUENCE [LARGE SCALE GENOMIC DNA]</scope>
    <source>
        <strain evidence="1 2">DSM 27382</strain>
    </source>
</reference>
<evidence type="ECO:0000313" key="2">
    <source>
        <dbReference type="Proteomes" id="UP000697472"/>
    </source>
</evidence>
<organism evidence="1 2">
    <name type="scientific">Streptococcus loxodontisalivarius</name>
    <dbReference type="NCBI Taxonomy" id="1349415"/>
    <lineage>
        <taxon>Bacteria</taxon>
        <taxon>Bacillati</taxon>
        <taxon>Bacillota</taxon>
        <taxon>Bacilli</taxon>
        <taxon>Lactobacillales</taxon>
        <taxon>Streptococcaceae</taxon>
        <taxon>Streptococcus</taxon>
    </lineage>
</organism>
<sequence length="65" mass="7524">MSFQELTQDEKLDLLACQEELLNLFKAMGRDITLAINNAGLMDQGTHFHQHFIPREKSDGFWESI</sequence>
<accession>A0ABS2PTG7</accession>
<dbReference type="SUPFAM" id="SSF54197">
    <property type="entry name" value="HIT-like"/>
    <property type="match status" value="1"/>
</dbReference>
<protein>
    <submittedName>
        <fullName evidence="1">Diadenosine tetraphosphate (Ap4A) HIT family hydrolase</fullName>
    </submittedName>
</protein>